<evidence type="ECO:0000256" key="1">
    <source>
        <dbReference type="ARBA" id="ARBA00004147"/>
    </source>
</evidence>
<reference evidence="11" key="1">
    <citation type="submission" date="2011-12" db="EMBL/GenBank/DDBJ databases">
        <title>Comparative genomics of primate cytomegaloviruses.</title>
        <authorList>
            <person name="Davison A.J."/>
            <person name="Holton M."/>
            <person name="Dolan A."/>
            <person name="Dargan D.J."/>
            <person name="Gatherer D."/>
            <person name="Hayward G.S."/>
        </authorList>
    </citation>
    <scope>NUCLEOTIDE SEQUENCE [LARGE SCALE GENOMIC DNA]</scope>
    <source>
        <strain evidence="11">S34E</strain>
    </source>
</reference>
<evidence type="ECO:0000256" key="8">
    <source>
        <dbReference type="ARBA" id="ARBA00023309"/>
    </source>
</evidence>
<dbReference type="GO" id="GO:0039695">
    <property type="term" value="P:DNA-templated viral transcription"/>
    <property type="evidence" value="ECO:0007669"/>
    <property type="project" value="InterPro"/>
</dbReference>
<keyword evidence="5" id="KW-1048">Host nucleus</keyword>
<dbReference type="Pfam" id="PF07340">
    <property type="entry name" value="Herpes_IE1"/>
    <property type="match status" value="1"/>
</dbReference>
<evidence type="ECO:0000256" key="4">
    <source>
        <dbReference type="ARBA" id="ARBA00022518"/>
    </source>
</evidence>
<organism evidence="11 12">
    <name type="scientific">Aotine betaherpesvirus 1</name>
    <dbReference type="NCBI Taxonomy" id="50290"/>
    <lineage>
        <taxon>Viruses</taxon>
        <taxon>Duplodnaviria</taxon>
        <taxon>Heunggongvirae</taxon>
        <taxon>Peploviricota</taxon>
        <taxon>Herviviricetes</taxon>
        <taxon>Herpesvirales</taxon>
        <taxon>Orthoherpesviridae</taxon>
        <taxon>Betaherpesvirinae</taxon>
        <taxon>Cytomegalovirus</taxon>
        <taxon>Cytomegalovirus aotinebeta1</taxon>
    </lineage>
</organism>
<evidence type="ECO:0000259" key="10">
    <source>
        <dbReference type="Pfam" id="PF03361"/>
    </source>
</evidence>
<dbReference type="GO" id="GO:0039645">
    <property type="term" value="P:symbiont-mediated perturbation of host cell cycle G1/S transition checkpoint"/>
    <property type="evidence" value="ECO:0007669"/>
    <property type="project" value="UniProtKB-KW"/>
</dbReference>
<feature type="region of interest" description="Disordered" evidence="9">
    <location>
        <begin position="1"/>
        <end position="58"/>
    </location>
</feature>
<feature type="compositionally biased region" description="Basic and acidic residues" evidence="9">
    <location>
        <begin position="306"/>
        <end position="324"/>
    </location>
</feature>
<feature type="domain" description="Herpesvirus intermediate/early protein 2/3 DNA-binding" evidence="10">
    <location>
        <begin position="420"/>
        <end position="579"/>
    </location>
</feature>
<dbReference type="RefSeq" id="YP_004940130.1">
    <property type="nucleotide sequence ID" value="NC_016447.1"/>
</dbReference>
<protein>
    <submittedName>
        <fullName evidence="11">Regulatory protein IE2</fullName>
    </submittedName>
</protein>
<keyword evidence="6" id="KW-0832">Ubl conjugation</keyword>
<dbReference type="OrthoDB" id="13626at10239"/>
<evidence type="ECO:0000256" key="9">
    <source>
        <dbReference type="SAM" id="MobiDB-lite"/>
    </source>
</evidence>
<evidence type="ECO:0000256" key="6">
    <source>
        <dbReference type="ARBA" id="ARBA00022843"/>
    </source>
</evidence>
<evidence type="ECO:0000256" key="5">
    <source>
        <dbReference type="ARBA" id="ARBA00022562"/>
    </source>
</evidence>
<keyword evidence="2" id="KW-1017">Isopeptide bond</keyword>
<dbReference type="InterPro" id="IPR005028">
    <property type="entry name" value="Herpes_IE2_3"/>
</dbReference>
<dbReference type="Proteomes" id="UP000113968">
    <property type="component" value="Segment"/>
</dbReference>
<feature type="compositionally biased region" description="Low complexity" evidence="9">
    <location>
        <begin position="345"/>
        <end position="354"/>
    </location>
</feature>
<sequence length="613" mass="66055">MSDPKKFPGPASSPKRRHPQEEEDYEDPGEGTSSGTAAGPSTAPSLPKKLRPHEMNPVDAAAQFLRRAIQDEIETQMSLGDPLFSVSGAPSQFMDKFGIDILAEAASAAGLIDEATGSTPITTSAVTSGVSSSSYSSSYSYYPHFEDTRTQARGPAPTAPPAALPTPAAPAAPTSPAPSEEHSPRKKPRKSAVPVKFTPQDEEDGWDRRPIKIEYSPRPMRPHPTSCCIVITDSSDDEAAAEAENEVGSEVQVQASQIAEAQESGAAQAEAQPSDTSDAAVRSVSGSISGSGSGSGYGATPLTSSERVEHSDPRHPDVLEKPKTPEATSSSSSSSSSESEDSDSSSESKPSTPSTPVPKKRPQKKQQPSFEPLKVRSILKTKCTKFNVPATAAKRGRVKMGDIDRMFRATSRSLEYKHLPFKAAGIHEVLERVIAKCKTMNTTKSMMMIHYTRTYNVKSAVEEMRAKLGMLCNLSISTPFTFEHTAPKIHTPATVRNISQACENGVKGAWDVKEQHHHNLCPRSSDFRTIIVQAATPCDFLQAVKECLPLVYKFPKQVCIRTAECDDGGNLLPIYDECSSGYALGHFQTPAPQPELESLTQAIQKAIDDMDKH</sequence>
<dbReference type="KEGG" id="vg:11464176"/>
<feature type="region of interest" description="Disordered" evidence="9">
    <location>
        <begin position="147"/>
        <end position="373"/>
    </location>
</feature>
<keyword evidence="12" id="KW-1185">Reference proteome</keyword>
<dbReference type="Pfam" id="PF03361">
    <property type="entry name" value="Herpes_IE2_3"/>
    <property type="match status" value="1"/>
</dbReference>
<keyword evidence="7" id="KW-0010">Activator</keyword>
<feature type="compositionally biased region" description="Low complexity" evidence="9">
    <location>
        <begin position="250"/>
        <end position="272"/>
    </location>
</feature>
<evidence type="ECO:0000256" key="7">
    <source>
        <dbReference type="ARBA" id="ARBA00023159"/>
    </source>
</evidence>
<dbReference type="GO" id="GO:0006355">
    <property type="term" value="P:regulation of DNA-templated transcription"/>
    <property type="evidence" value="ECO:0007669"/>
    <property type="project" value="InterPro"/>
</dbReference>
<comment type="subcellular location">
    <subcellularLocation>
        <location evidence="1">Host nucleus</location>
    </subcellularLocation>
</comment>
<keyword evidence="8" id="KW-1078">G1/S host cell cycle checkpoint dysregulation by virus</keyword>
<feature type="compositionally biased region" description="Pro residues" evidence="9">
    <location>
        <begin position="157"/>
        <end position="176"/>
    </location>
</feature>
<feature type="compositionally biased region" description="Low complexity" evidence="9">
    <location>
        <begin position="325"/>
        <end position="337"/>
    </location>
</feature>
<dbReference type="GO" id="GO:0042025">
    <property type="term" value="C:host cell nucleus"/>
    <property type="evidence" value="ECO:0007669"/>
    <property type="project" value="UniProtKB-SubCell"/>
</dbReference>
<name>G8XUH9_9BETA</name>
<feature type="compositionally biased region" description="Acidic residues" evidence="9">
    <location>
        <begin position="234"/>
        <end position="247"/>
    </location>
</feature>
<dbReference type="InterPro" id="IPR010855">
    <property type="entry name" value="Cytomega_IE1/IE2"/>
</dbReference>
<accession>G8XUH9</accession>
<evidence type="ECO:0000256" key="2">
    <source>
        <dbReference type="ARBA" id="ARBA00022499"/>
    </source>
</evidence>
<gene>
    <name evidence="11" type="primary">UL122</name>
</gene>
<dbReference type="GeneID" id="11464176"/>
<evidence type="ECO:0000313" key="11">
    <source>
        <dbReference type="EMBL" id="AEV80809.1"/>
    </source>
</evidence>
<evidence type="ECO:0000256" key="3">
    <source>
        <dbReference type="ARBA" id="ARBA00022504"/>
    </source>
</evidence>
<evidence type="ECO:0000313" key="12">
    <source>
        <dbReference type="Proteomes" id="UP000113968"/>
    </source>
</evidence>
<proteinExistence type="predicted"/>
<keyword evidence="4" id="KW-0244">Early protein</keyword>
<dbReference type="EMBL" id="FJ483970">
    <property type="protein sequence ID" value="AEV80809.1"/>
    <property type="molecule type" value="Genomic_DNA"/>
</dbReference>
<keyword evidence="3" id="KW-1121">Modulation of host cell cycle by virus</keyword>
<keyword evidence="3" id="KW-0945">Host-virus interaction</keyword>